<evidence type="ECO:0000313" key="3">
    <source>
        <dbReference type="EMBL" id="EGV64169.1"/>
    </source>
</evidence>
<accession>G3B3I6</accession>
<feature type="transmembrane region" description="Helical" evidence="2">
    <location>
        <begin position="563"/>
        <end position="585"/>
    </location>
</feature>
<name>G3B3I6_CANTC</name>
<dbReference type="Proteomes" id="UP000000707">
    <property type="component" value="Unassembled WGS sequence"/>
</dbReference>
<dbReference type="InterPro" id="IPR038769">
    <property type="entry name" value="MTC4"/>
</dbReference>
<dbReference type="eggNOG" id="ENOG502QXZI">
    <property type="taxonomic scope" value="Eukaryota"/>
</dbReference>
<feature type="compositionally biased region" description="Basic residues" evidence="1">
    <location>
        <begin position="294"/>
        <end position="307"/>
    </location>
</feature>
<organism evidence="4">
    <name type="scientific">Candida tenuis (strain ATCC 10573 / BCRC 21748 / CBS 615 / JCM 9827 / NBRC 10315 / NRRL Y-1498 / VKM Y-70)</name>
    <name type="common">Yeast</name>
    <name type="synonym">Yamadazyma tenuis</name>
    <dbReference type="NCBI Taxonomy" id="590646"/>
    <lineage>
        <taxon>Eukaryota</taxon>
        <taxon>Fungi</taxon>
        <taxon>Dikarya</taxon>
        <taxon>Ascomycota</taxon>
        <taxon>Saccharomycotina</taxon>
        <taxon>Pichiomycetes</taxon>
        <taxon>Debaryomycetaceae</taxon>
        <taxon>Yamadazyma</taxon>
    </lineage>
</organism>
<sequence length="597" mass="68300">MLPSQFDPSSLSAVDGNGFDFDTVLSLDSYRSSGRESTAVESVQSHSQDYDEADLKKARELAGMLLDSKRTYLQEHKLLDIRGMEDAFNATDNSKMMTIPKATYLRAERVKATLSLKYIVIDRTYSHQDTIKFPGVDGVYNPLQIIRNRKLRAKYREPPQSITFKTMPLASTAFSSKNIAGKQRPWRLMWAVELNELVGDQAWRMGHIYELKKRNGDLWFPKSSGLSIGSGKVAKARKHEGRLKMKNRLHDKLFVDDDTESGDTKSMVSDQSETSGKSRRSSNLSPLTELKTGRRDRLKTKVRKTLRGSHESGSGSEVEESIQGDESVEIKEEINPYVASKDDLNISSRPFQTELEAPFSSLSNIKFKPTEGKRNETDVVEITEPDLEQPVSLKPQIESLDIQFKKISNNQRFFRNSTIVKLHFLANIYPQLFESACSRIDELTNTTIPRLNQLMVDINDDTIPTYDLQCSTILNEIKSLTLIINDDYSIKIDNLLTSSDRLLAEINTSLSLELRKVDEKLDRLNNSLFGNNFVGKLDLHQNQKISMNESGNYRIVYMLLENFIVIVLRVIWIVANIYKFVLFWFKLVWKIIKFLLF</sequence>
<dbReference type="OrthoDB" id="4064064at2759"/>
<dbReference type="PANTHER" id="PTHR38426:SF1">
    <property type="entry name" value="MAINTENANCE OF TELOMERE CAPPING PROTEIN 4"/>
    <property type="match status" value="1"/>
</dbReference>
<proteinExistence type="predicted"/>
<feature type="compositionally biased region" description="Polar residues" evidence="1">
    <location>
        <begin position="264"/>
        <end position="286"/>
    </location>
</feature>
<keyword evidence="2" id="KW-1133">Transmembrane helix</keyword>
<evidence type="ECO:0008006" key="5">
    <source>
        <dbReference type="Google" id="ProtNLM"/>
    </source>
</evidence>
<evidence type="ECO:0000313" key="4">
    <source>
        <dbReference type="Proteomes" id="UP000000707"/>
    </source>
</evidence>
<feature type="region of interest" description="Disordered" evidence="1">
    <location>
        <begin position="254"/>
        <end position="326"/>
    </location>
</feature>
<gene>
    <name evidence="3" type="ORF">CANTEDRAFT_105575</name>
</gene>
<dbReference type="PANTHER" id="PTHR38426">
    <property type="entry name" value="MAINTENANCE OF TELOMERE CAPPING PROTEIN 4"/>
    <property type="match status" value="1"/>
</dbReference>
<protein>
    <recommendedName>
        <fullName evidence="5">Maintenance of telomere capping protein 4</fullName>
    </recommendedName>
</protein>
<keyword evidence="2" id="KW-0812">Transmembrane</keyword>
<keyword evidence="4" id="KW-1185">Reference proteome</keyword>
<evidence type="ECO:0000256" key="2">
    <source>
        <dbReference type="SAM" id="Phobius"/>
    </source>
</evidence>
<feature type="compositionally biased region" description="Acidic residues" evidence="1">
    <location>
        <begin position="317"/>
        <end position="326"/>
    </location>
</feature>
<dbReference type="AlphaFoldDB" id="G3B3I6"/>
<dbReference type="HOGENOM" id="CLU_024520_0_0_1"/>
<dbReference type="STRING" id="590646.G3B3I6"/>
<evidence type="ECO:0000256" key="1">
    <source>
        <dbReference type="SAM" id="MobiDB-lite"/>
    </source>
</evidence>
<dbReference type="EMBL" id="GL996521">
    <property type="protein sequence ID" value="EGV64169.1"/>
    <property type="molecule type" value="Genomic_DNA"/>
</dbReference>
<keyword evidence="2" id="KW-0472">Membrane</keyword>
<reference evidence="3 4" key="1">
    <citation type="journal article" date="2011" name="Proc. Natl. Acad. Sci. U.S.A.">
        <title>Comparative genomics of xylose-fermenting fungi for enhanced biofuel production.</title>
        <authorList>
            <person name="Wohlbach D.J."/>
            <person name="Kuo A."/>
            <person name="Sato T.K."/>
            <person name="Potts K.M."/>
            <person name="Salamov A.A."/>
            <person name="LaButti K.M."/>
            <person name="Sun H."/>
            <person name="Clum A."/>
            <person name="Pangilinan J.L."/>
            <person name="Lindquist E.A."/>
            <person name="Lucas S."/>
            <person name="Lapidus A."/>
            <person name="Jin M."/>
            <person name="Gunawan C."/>
            <person name="Balan V."/>
            <person name="Dale B.E."/>
            <person name="Jeffries T.W."/>
            <person name="Zinkel R."/>
            <person name="Barry K.W."/>
            <person name="Grigoriev I.V."/>
            <person name="Gasch A.P."/>
        </authorList>
    </citation>
    <scope>NUCLEOTIDE SEQUENCE [LARGE SCALE GENOMIC DNA]</scope>
    <source>
        <strain evidence="4">ATCC 10573 / BCRC 21748 / CBS 615 / JCM 9827 / NBRC 10315 / NRRL Y-1498 / VKM Y-70</strain>
    </source>
</reference>